<evidence type="ECO:0000256" key="7">
    <source>
        <dbReference type="ARBA" id="ARBA00023172"/>
    </source>
</evidence>
<keyword evidence="8" id="KW-0255">Endonuclease</keyword>
<evidence type="ECO:0000256" key="2">
    <source>
        <dbReference type="ARBA" id="ARBA00011322"/>
    </source>
</evidence>
<dbReference type="SUPFAM" id="SSF56300">
    <property type="entry name" value="Metallo-dependent phosphatases"/>
    <property type="match status" value="1"/>
</dbReference>
<evidence type="ECO:0000313" key="11">
    <source>
        <dbReference type="EMBL" id="MDW0110298.1"/>
    </source>
</evidence>
<evidence type="ECO:0000256" key="3">
    <source>
        <dbReference type="ARBA" id="ARBA00013365"/>
    </source>
</evidence>
<comment type="function">
    <text evidence="8">SbcCD cleaves DNA hairpin structures. These structures can inhibit DNA replication and are intermediates in certain DNA recombination reactions. The complex acts as a 3'-&gt;5' double strand exonuclease that can open hairpins. It also has a 5' single-strand endonuclease activity.</text>
</comment>
<dbReference type="Pfam" id="PF00149">
    <property type="entry name" value="Metallophos"/>
    <property type="match status" value="1"/>
</dbReference>
<dbReference type="EMBL" id="JAUBDH010000005">
    <property type="protein sequence ID" value="MDW0110298.1"/>
    <property type="molecule type" value="Genomic_DNA"/>
</dbReference>
<reference evidence="11 12" key="1">
    <citation type="submission" date="2023-06" db="EMBL/GenBank/DDBJ databases">
        <title>Sporosarcina sp. nov., isolated from Korean traditional fermented seafood 'Jeotgal'.</title>
        <authorList>
            <person name="Yang A.-I."/>
            <person name="Shin N.-R."/>
        </authorList>
    </citation>
    <scope>NUCLEOTIDE SEQUENCE [LARGE SCALE GENOMIC DNA]</scope>
    <source>
        <strain evidence="11 12">KCTC3840</strain>
    </source>
</reference>
<keyword evidence="8" id="KW-0235">DNA replication</keyword>
<evidence type="ECO:0000259" key="10">
    <source>
        <dbReference type="Pfam" id="PF12320"/>
    </source>
</evidence>
<evidence type="ECO:0000259" key="9">
    <source>
        <dbReference type="Pfam" id="PF00149"/>
    </source>
</evidence>
<dbReference type="InterPro" id="IPR026843">
    <property type="entry name" value="SbcD_C"/>
</dbReference>
<keyword evidence="7 8" id="KW-0233">DNA recombination</keyword>
<evidence type="ECO:0000256" key="4">
    <source>
        <dbReference type="ARBA" id="ARBA00022722"/>
    </source>
</evidence>
<evidence type="ECO:0000256" key="8">
    <source>
        <dbReference type="RuleBase" id="RU363069"/>
    </source>
</evidence>
<dbReference type="PANTHER" id="PTHR30337">
    <property type="entry name" value="COMPONENT OF ATP-DEPENDENT DSDNA EXONUCLEASE"/>
    <property type="match status" value="1"/>
</dbReference>
<evidence type="ECO:0000313" key="12">
    <source>
        <dbReference type="Proteomes" id="UP001280629"/>
    </source>
</evidence>
<keyword evidence="12" id="KW-1185">Reference proteome</keyword>
<keyword evidence="4 8" id="KW-0540">Nuclease</keyword>
<keyword evidence="5 8" id="KW-0378">Hydrolase</keyword>
<dbReference type="InterPro" id="IPR050535">
    <property type="entry name" value="DNA_Repair-Maintenance_Comp"/>
</dbReference>
<feature type="domain" description="Calcineurin-like phosphoesterase" evidence="9">
    <location>
        <begin position="1"/>
        <end position="98"/>
    </location>
</feature>
<evidence type="ECO:0000256" key="5">
    <source>
        <dbReference type="ARBA" id="ARBA00022801"/>
    </source>
</evidence>
<gene>
    <name evidence="8" type="primary">sbcD</name>
    <name evidence="11" type="ORF">QT716_09650</name>
</gene>
<dbReference type="Pfam" id="PF12320">
    <property type="entry name" value="SbcD_C"/>
    <property type="match status" value="1"/>
</dbReference>
<dbReference type="NCBIfam" id="TIGR00619">
    <property type="entry name" value="sbcd"/>
    <property type="match status" value="1"/>
</dbReference>
<dbReference type="InterPro" id="IPR004843">
    <property type="entry name" value="Calcineurin-like_PHP"/>
</dbReference>
<comment type="similarity">
    <text evidence="1 8">Belongs to the SbcD family.</text>
</comment>
<name>A0ABU4G011_9BACL</name>
<comment type="caution">
    <text evidence="11">The sequence shown here is derived from an EMBL/GenBank/DDBJ whole genome shotgun (WGS) entry which is preliminary data.</text>
</comment>
<organism evidence="11 12">
    <name type="scientific">Sporosarcina aquimarina</name>
    <dbReference type="NCBI Taxonomy" id="114975"/>
    <lineage>
        <taxon>Bacteria</taxon>
        <taxon>Bacillati</taxon>
        <taxon>Bacillota</taxon>
        <taxon>Bacilli</taxon>
        <taxon>Bacillales</taxon>
        <taxon>Caryophanaceae</taxon>
        <taxon>Sporosarcina</taxon>
    </lineage>
</organism>
<dbReference type="Proteomes" id="UP001280629">
    <property type="component" value="Unassembled WGS sequence"/>
</dbReference>
<dbReference type="InterPro" id="IPR029052">
    <property type="entry name" value="Metallo-depent_PP-like"/>
</dbReference>
<protein>
    <recommendedName>
        <fullName evidence="3 8">Nuclease SbcCD subunit D</fullName>
    </recommendedName>
</protein>
<keyword evidence="6 8" id="KW-0269">Exonuclease</keyword>
<dbReference type="RefSeq" id="WP_317935852.1">
    <property type="nucleotide sequence ID" value="NZ_JAUBDH010000005.1"/>
</dbReference>
<dbReference type="Gene3D" id="3.60.21.10">
    <property type="match status" value="1"/>
</dbReference>
<sequence>MKIFHTADWHLGKVLQGVSLIEEQRYVLEQFIEAVKKEQPDVVIIAGDLYDRSVPPAEAVSLLDEVLWKITVDNHTPVLAIAGNHDSPARLQFGSRLMQANGLHLIGKPTEKGEGTTVELTDEFGPVQFHLIPFADPSVVRNLTQDESIDSHHRAMQSIISSYGEFQTTTRQVAIAHAFVTAMGEAEENTSDSERPLAIGGAEYVAADLFKNFHYTALGHLHQAHFTGTEQVRYSGSPMKYSISEEHHQKGFLVINLDGAGKTTIEKRPLVQKRDIRTVTAFMEDLLKNEPNEDYVFVKLLDEAPVLFPMEKVRSVYPNAMHVERVINRKLPEQTVSKVSTIERLDDQALFKSFYEEVTGMPPDEETETIVRDVLQELLTGKEEFQ</sequence>
<dbReference type="PANTHER" id="PTHR30337:SF0">
    <property type="entry name" value="NUCLEASE SBCCD SUBUNIT D"/>
    <property type="match status" value="1"/>
</dbReference>
<evidence type="ECO:0000256" key="1">
    <source>
        <dbReference type="ARBA" id="ARBA00010555"/>
    </source>
</evidence>
<dbReference type="InterPro" id="IPR041796">
    <property type="entry name" value="Mre11_N"/>
</dbReference>
<comment type="subunit">
    <text evidence="2 8">Heterodimer of SbcC and SbcD.</text>
</comment>
<proteinExistence type="inferred from homology"/>
<accession>A0ABU4G011</accession>
<dbReference type="GO" id="GO:0004527">
    <property type="term" value="F:exonuclease activity"/>
    <property type="evidence" value="ECO:0007669"/>
    <property type="project" value="UniProtKB-KW"/>
</dbReference>
<feature type="domain" description="Nuclease SbcCD subunit D C-terminal" evidence="10">
    <location>
        <begin position="273"/>
        <end position="358"/>
    </location>
</feature>
<evidence type="ECO:0000256" key="6">
    <source>
        <dbReference type="ARBA" id="ARBA00022839"/>
    </source>
</evidence>
<dbReference type="CDD" id="cd00840">
    <property type="entry name" value="MPP_Mre11_N"/>
    <property type="match status" value="1"/>
</dbReference>
<dbReference type="InterPro" id="IPR004593">
    <property type="entry name" value="SbcD"/>
</dbReference>